<organism evidence="2 3">
    <name type="scientific">Porites lobata</name>
    <dbReference type="NCBI Taxonomy" id="104759"/>
    <lineage>
        <taxon>Eukaryota</taxon>
        <taxon>Metazoa</taxon>
        <taxon>Cnidaria</taxon>
        <taxon>Anthozoa</taxon>
        <taxon>Hexacorallia</taxon>
        <taxon>Scleractinia</taxon>
        <taxon>Fungiina</taxon>
        <taxon>Poritidae</taxon>
        <taxon>Porites</taxon>
    </lineage>
</organism>
<proteinExistence type="predicted"/>
<comment type="caution">
    <text evidence="2">The sequence shown here is derived from an EMBL/GenBank/DDBJ whole genome shotgun (WGS) entry which is preliminary data.</text>
</comment>
<evidence type="ECO:0000256" key="1">
    <source>
        <dbReference type="SAM" id="MobiDB-lite"/>
    </source>
</evidence>
<reference evidence="2 3" key="1">
    <citation type="submission" date="2022-05" db="EMBL/GenBank/DDBJ databases">
        <authorList>
            <consortium name="Genoscope - CEA"/>
            <person name="William W."/>
        </authorList>
    </citation>
    <scope>NUCLEOTIDE SEQUENCE [LARGE SCALE GENOMIC DNA]</scope>
</reference>
<dbReference type="Proteomes" id="UP001159405">
    <property type="component" value="Unassembled WGS sequence"/>
</dbReference>
<evidence type="ECO:0000313" key="2">
    <source>
        <dbReference type="EMBL" id="CAH3111513.1"/>
    </source>
</evidence>
<keyword evidence="3" id="KW-1185">Reference proteome</keyword>
<protein>
    <submittedName>
        <fullName evidence="2">Uncharacterized protein</fullName>
    </submittedName>
</protein>
<name>A0ABN8NLC5_9CNID</name>
<evidence type="ECO:0000313" key="3">
    <source>
        <dbReference type="Proteomes" id="UP001159405"/>
    </source>
</evidence>
<feature type="region of interest" description="Disordered" evidence="1">
    <location>
        <begin position="75"/>
        <end position="100"/>
    </location>
</feature>
<sequence>MYFPLLFQVISRSCFRFTPAVPTIVHSVLHGCPDWPVISTYTLRCLLCTINARGSIQFIHLYGLCSAIRVMPNDQKQSEGSSVPAEVGQTSSGDSGGNSAAVDQVFSMFKDF</sequence>
<accession>A0ABN8NLC5</accession>
<gene>
    <name evidence="2" type="ORF">PLOB_00020608</name>
</gene>
<dbReference type="EMBL" id="CALNXK010000024">
    <property type="protein sequence ID" value="CAH3111513.1"/>
    <property type="molecule type" value="Genomic_DNA"/>
</dbReference>